<organism evidence="1 2">
    <name type="scientific">Paenibacillus xylanilyticus</name>
    <dbReference type="NCBI Taxonomy" id="248903"/>
    <lineage>
        <taxon>Bacteria</taxon>
        <taxon>Bacillati</taxon>
        <taxon>Bacillota</taxon>
        <taxon>Bacilli</taxon>
        <taxon>Bacillales</taxon>
        <taxon>Paenibacillaceae</taxon>
        <taxon>Paenibacillus</taxon>
    </lineage>
</organism>
<gene>
    <name evidence="1" type="ORF">HP552_27825</name>
</gene>
<protein>
    <submittedName>
        <fullName evidence="1">Uncharacterized protein</fullName>
    </submittedName>
</protein>
<keyword evidence="2" id="KW-1185">Reference proteome</keyword>
<dbReference type="Proteomes" id="UP000526125">
    <property type="component" value="Unassembled WGS sequence"/>
</dbReference>
<dbReference type="AlphaFoldDB" id="A0A7Y6C1S8"/>
<sequence>MNFADVQFISPIFNMLGITGRFLPKERLYAGFLRYTIVEGQGQLNRKMNPEWESKVREYTLNESQMDFVFLPSKALDFFRNEDCVPVVFLLGEEPVGFFVLHNSE</sequence>
<evidence type="ECO:0000313" key="2">
    <source>
        <dbReference type="Proteomes" id="UP000526125"/>
    </source>
</evidence>
<dbReference type="EMBL" id="JABMCB010000202">
    <property type="protein sequence ID" value="NUU79018.1"/>
    <property type="molecule type" value="Genomic_DNA"/>
</dbReference>
<name>A0A7Y6C1S8_9BACL</name>
<reference evidence="1 2" key="1">
    <citation type="submission" date="2020-05" db="EMBL/GenBank/DDBJ databases">
        <title>Genome Sequencing of Type Strains.</title>
        <authorList>
            <person name="Lemaire J.F."/>
            <person name="Inderbitzin P."/>
            <person name="Gregorio O.A."/>
            <person name="Collins S.B."/>
            <person name="Wespe N."/>
            <person name="Knight-Connoni V."/>
        </authorList>
    </citation>
    <scope>NUCLEOTIDE SEQUENCE [LARGE SCALE GENOMIC DNA]</scope>
    <source>
        <strain evidence="1 2">LMG 21957</strain>
    </source>
</reference>
<proteinExistence type="predicted"/>
<comment type="caution">
    <text evidence="1">The sequence shown here is derived from an EMBL/GenBank/DDBJ whole genome shotgun (WGS) entry which is preliminary data.</text>
</comment>
<accession>A0A7Y6C1S8</accession>
<evidence type="ECO:0000313" key="1">
    <source>
        <dbReference type="EMBL" id="NUU79018.1"/>
    </source>
</evidence>